<dbReference type="SUPFAM" id="SSF52172">
    <property type="entry name" value="CheY-like"/>
    <property type="match status" value="1"/>
</dbReference>
<dbReference type="GO" id="GO:0003677">
    <property type="term" value="F:DNA binding"/>
    <property type="evidence" value="ECO:0007669"/>
    <property type="project" value="UniProtKB-KW"/>
</dbReference>
<dbReference type="PROSITE" id="PS50110">
    <property type="entry name" value="RESPONSE_REGULATORY"/>
    <property type="match status" value="1"/>
</dbReference>
<comment type="caution">
    <text evidence="4">The sequence shown here is derived from an EMBL/GenBank/DDBJ whole genome shotgun (WGS) entry which is preliminary data.</text>
</comment>
<evidence type="ECO:0000256" key="1">
    <source>
        <dbReference type="PROSITE-ProRule" id="PRU00169"/>
    </source>
</evidence>
<keyword evidence="4" id="KW-0238">DNA-binding</keyword>
<reference evidence="5" key="1">
    <citation type="journal article" date="2019" name="Int. J. Syst. Evol. Microbiol.">
        <title>The Global Catalogue of Microorganisms (GCM) 10K type strain sequencing project: providing services to taxonomists for standard genome sequencing and annotation.</title>
        <authorList>
            <consortium name="The Broad Institute Genomics Platform"/>
            <consortium name="The Broad Institute Genome Sequencing Center for Infectious Disease"/>
            <person name="Wu L."/>
            <person name="Ma J."/>
        </authorList>
    </citation>
    <scope>NUCLEOTIDE SEQUENCE [LARGE SCALE GENOMIC DNA]</scope>
    <source>
        <strain evidence="5">CGMCC 1.12479</strain>
    </source>
</reference>
<name>A0ABQ1MV10_9BACT</name>
<dbReference type="Proteomes" id="UP000635885">
    <property type="component" value="Unassembled WGS sequence"/>
</dbReference>
<proteinExistence type="predicted"/>
<dbReference type="SMART" id="SM00448">
    <property type="entry name" value="REC"/>
    <property type="match status" value="1"/>
</dbReference>
<evidence type="ECO:0000259" key="3">
    <source>
        <dbReference type="PROSITE" id="PS50930"/>
    </source>
</evidence>
<dbReference type="InterPro" id="IPR007492">
    <property type="entry name" value="LytTR_DNA-bd_dom"/>
</dbReference>
<sequence length="228" mass="25857">MLTAIAIDDEPMALEVVKAHASKVPFLELKEVFTDAIKALEYLKSNQVNLIFLDIKMPDISGLELATLIPKDTMIVFTTAYSEHAVKSFELDAIDYLLKPFNLSRFLKSCQKAQELFDLKNGQKPSSDSIFIKTGSEQVKINFEELLICEANGNYVNFHLKDKKILSRMTLSETELLLPSHFIKTHRSYLVNTQKIEKVERHQVSLQGKTAPVSNGFYDDLLSKLNKS</sequence>
<evidence type="ECO:0000259" key="2">
    <source>
        <dbReference type="PROSITE" id="PS50110"/>
    </source>
</evidence>
<feature type="domain" description="Response regulatory" evidence="2">
    <location>
        <begin position="3"/>
        <end position="114"/>
    </location>
</feature>
<evidence type="ECO:0000313" key="5">
    <source>
        <dbReference type="Proteomes" id="UP000635885"/>
    </source>
</evidence>
<feature type="domain" description="HTH LytTR-type" evidence="3">
    <location>
        <begin position="130"/>
        <end position="227"/>
    </location>
</feature>
<dbReference type="Pfam" id="PF00072">
    <property type="entry name" value="Response_reg"/>
    <property type="match status" value="1"/>
</dbReference>
<dbReference type="Gene3D" id="3.40.50.2300">
    <property type="match status" value="1"/>
</dbReference>
<dbReference type="SMART" id="SM00850">
    <property type="entry name" value="LytTR"/>
    <property type="match status" value="1"/>
</dbReference>
<dbReference type="EMBL" id="BMFD01000009">
    <property type="protein sequence ID" value="GGC45437.1"/>
    <property type="molecule type" value="Genomic_DNA"/>
</dbReference>
<dbReference type="PANTHER" id="PTHR37299">
    <property type="entry name" value="TRANSCRIPTIONAL REGULATOR-RELATED"/>
    <property type="match status" value="1"/>
</dbReference>
<dbReference type="InterPro" id="IPR011006">
    <property type="entry name" value="CheY-like_superfamily"/>
</dbReference>
<dbReference type="PANTHER" id="PTHR37299:SF1">
    <property type="entry name" value="STAGE 0 SPORULATION PROTEIN A HOMOLOG"/>
    <property type="match status" value="1"/>
</dbReference>
<feature type="modified residue" description="4-aspartylphosphate" evidence="1">
    <location>
        <position position="54"/>
    </location>
</feature>
<dbReference type="Gene3D" id="2.40.50.1020">
    <property type="entry name" value="LytTr DNA-binding domain"/>
    <property type="match status" value="1"/>
</dbReference>
<dbReference type="PROSITE" id="PS50930">
    <property type="entry name" value="HTH_LYTTR"/>
    <property type="match status" value="1"/>
</dbReference>
<gene>
    <name evidence="4" type="ORF">GCM10010993_25000</name>
</gene>
<dbReference type="RefSeq" id="WP_188443429.1">
    <property type="nucleotide sequence ID" value="NZ_BMFD01000009.1"/>
</dbReference>
<dbReference type="InterPro" id="IPR046947">
    <property type="entry name" value="LytR-like"/>
</dbReference>
<dbReference type="Pfam" id="PF04397">
    <property type="entry name" value="LytTR"/>
    <property type="match status" value="1"/>
</dbReference>
<keyword evidence="1" id="KW-0597">Phosphoprotein</keyword>
<dbReference type="InterPro" id="IPR001789">
    <property type="entry name" value="Sig_transdc_resp-reg_receiver"/>
</dbReference>
<protein>
    <submittedName>
        <fullName evidence="4">DNA-binding response regulator</fullName>
    </submittedName>
</protein>
<organism evidence="4 5">
    <name type="scientific">Belliella aquatica</name>
    <dbReference type="NCBI Taxonomy" id="1323734"/>
    <lineage>
        <taxon>Bacteria</taxon>
        <taxon>Pseudomonadati</taxon>
        <taxon>Bacteroidota</taxon>
        <taxon>Cytophagia</taxon>
        <taxon>Cytophagales</taxon>
        <taxon>Cyclobacteriaceae</taxon>
        <taxon>Belliella</taxon>
    </lineage>
</organism>
<accession>A0ABQ1MV10</accession>
<keyword evidence="5" id="KW-1185">Reference proteome</keyword>
<evidence type="ECO:0000313" key="4">
    <source>
        <dbReference type="EMBL" id="GGC45437.1"/>
    </source>
</evidence>